<evidence type="ECO:0000313" key="1">
    <source>
        <dbReference type="EMBL" id="WNY52214.1"/>
    </source>
</evidence>
<geneLocation type="plasmid" evidence="1">
    <name>p29887</name>
</geneLocation>
<reference evidence="1" key="1">
    <citation type="submission" date="2023-02" db="EMBL/GenBank/DDBJ databases">
        <title>Streptococcus sp. Genome Sequencing and Assembly.</title>
        <authorList>
            <person name="Shore S.M."/>
            <person name="Nicholson T.L."/>
        </authorList>
    </citation>
    <scope>NUCLEOTIDE SEQUENCE</scope>
    <source>
        <strain evidence="1">29887</strain>
        <plasmid evidence="1">p29887</plasmid>
    </source>
</reference>
<proteinExistence type="predicted"/>
<sequence length="486" mass="55420">MVNRLDSLIRNKKLTGAEVGRLVLSNVIHIYARALAGEKDPKPLFSQASLDNMVSEIEGSHSISIFNRYIALGQWLEKEGVRATGYYYSFQSAIRGYMLPIKASYTAEQYLADVNARPLVMTQEEYDKEVSDALTDFLKSHGDLTLGELIDSALERLYFEYKEHPKKQTTFKKELDKLAKIHASEEIIKHFNQLLGEEEYSEGVTLADLIEDGLEEGFFFPYAFDLWVTDNLEDKEIKDRDKKFLKKHYGDIIQVALSKIGEEIPKISDFKDFSETVISAEKAYKIDLVGFKETAKGASMVDHDITRRGVLIKSEKHKPIFGNFFEVGLMDLVAENDNLENLIADKEKQAILNYQRKQIKDAYIRLLAFNTVVDVLANNLNIKDFATLKEQERGTIELINAVNGTLEIFKEFLQNQSIVTWTDNLEAKLELFNGCLKPIDLDKLKIPEDRITALNSILDNDLEAFDNKKHPNLDIIEELIEGVGNE</sequence>
<dbReference type="EMBL" id="CP118736">
    <property type="protein sequence ID" value="WNY52214.1"/>
    <property type="molecule type" value="Genomic_DNA"/>
</dbReference>
<dbReference type="KEGG" id="sins:PW252_11245"/>
<accession>A0AA96VVV9</accession>
<protein>
    <submittedName>
        <fullName evidence="1">Uncharacterized protein</fullName>
    </submittedName>
</protein>
<gene>
    <name evidence="1" type="ORF">PW252_11245</name>
</gene>
<dbReference type="AlphaFoldDB" id="A0AA96VVV9"/>
<organism evidence="1">
    <name type="scientific">Streptococcus iners</name>
    <dbReference type="NCBI Taxonomy" id="3028084"/>
    <lineage>
        <taxon>Bacteria</taxon>
        <taxon>Bacillati</taxon>
        <taxon>Bacillota</taxon>
        <taxon>Bacilli</taxon>
        <taxon>Lactobacillales</taxon>
        <taxon>Streptococcaceae</taxon>
        <taxon>Streptococcus</taxon>
    </lineage>
</organism>
<dbReference type="RefSeq" id="WP_316716865.1">
    <property type="nucleotide sequence ID" value="NZ_CP118736.1"/>
</dbReference>
<keyword evidence="1" id="KW-0614">Plasmid</keyword>
<name>A0AA96VVV9_9STRE</name>